<evidence type="ECO:0000256" key="2">
    <source>
        <dbReference type="ARBA" id="ARBA00022927"/>
    </source>
</evidence>
<keyword evidence="3" id="KW-0811">Translocation</keyword>
<organism evidence="6 7">
    <name type="scientific">Legionella erythra</name>
    <dbReference type="NCBI Taxonomy" id="448"/>
    <lineage>
        <taxon>Bacteria</taxon>
        <taxon>Pseudomonadati</taxon>
        <taxon>Pseudomonadota</taxon>
        <taxon>Gammaproteobacteria</taxon>
        <taxon>Legionellales</taxon>
        <taxon>Legionellaceae</taxon>
        <taxon>Legionella</taxon>
    </lineage>
</organism>
<dbReference type="GO" id="GO:0017038">
    <property type="term" value="P:protein import"/>
    <property type="evidence" value="ECO:0007669"/>
    <property type="project" value="InterPro"/>
</dbReference>
<dbReference type="PANTHER" id="PTHR30612:SF0">
    <property type="entry name" value="CHLOROPLAST PROTEIN-TRANSPORTING ATPASE"/>
    <property type="match status" value="1"/>
</dbReference>
<dbReference type="Pfam" id="PF07517">
    <property type="entry name" value="SecA_DEAD"/>
    <property type="match status" value="1"/>
</dbReference>
<dbReference type="Gene3D" id="3.40.50.300">
    <property type="entry name" value="P-loop containing nucleotide triphosphate hydrolases"/>
    <property type="match status" value="2"/>
</dbReference>
<evidence type="ECO:0000256" key="3">
    <source>
        <dbReference type="ARBA" id="ARBA00023010"/>
    </source>
</evidence>
<keyword evidence="1" id="KW-1003">Cell membrane</keyword>
<protein>
    <submittedName>
        <fullName evidence="6">Coiled-coil protein</fullName>
    </submittedName>
</protein>
<dbReference type="InterPro" id="IPR011115">
    <property type="entry name" value="SecA_DEAD"/>
</dbReference>
<dbReference type="GO" id="GO:0016020">
    <property type="term" value="C:membrane"/>
    <property type="evidence" value="ECO:0007669"/>
    <property type="project" value="InterPro"/>
</dbReference>
<evidence type="ECO:0000259" key="5">
    <source>
        <dbReference type="PROSITE" id="PS51196"/>
    </source>
</evidence>
<dbReference type="InterPro" id="IPR027417">
    <property type="entry name" value="P-loop_NTPase"/>
</dbReference>
<sequence>MLFALVKKNLLGTIHEKLVEKWLKEKDDEIRKKTQLEVVSREKENLRLEANKGDKTKKIAAQANPPETREMHGYHVYTGYIHEFSVSEYVVIREIKKTYTDTFNQLMWERGLDKLFSDAIDALQPETAEKQLLTRHPWIKRKDMEYSSSIPYQFLYSYLEQRLLATLQPNALVSWSSAKLSDIEEKAFKWGPFSETWLNNYIENYPFLNVRGLYIDATRFEYLTHYTLSTFPSDGLTRLNMAPSRIDVFRYLFNLSYMSMQARERDGLAITANAPVHWGELELLKPAQWAELQNILVNINSEEAPVWALIKRTNTGWTAYLPPFGDESQKKSLLAVTALKGLVFEEVNCKNNINLNDLGELHEVARWHAVLFGRIVPWSIQNSHQPLAEFRDKVPLPVLHQSVLEHCLSGVGGKSSNAEELKKAARNRKPFSDLSWTELNPRNTKKQLSYLLDQEGALDTLEVSDVLDGFDKKELQFSPDLSTLTVKTDSYLNVDRRLTQALHMVYLHAPARLVLPSTRFNATNKNLVDYDNNLRTVKPLDKFQFDKANFSFLMHCAARNRFLAEVNPGIMLPGKITIAARKRLWKEAGNAMVAFFQKHGESLDLDFINEAKAFDKHWRGQDCDHEHREGIPATQWSFAQIAQMGQEGLDELFTVLKAYSGDPDRRDPSPNLPCTFDLNGSLTDEPHQYIAYLSEKIQSYYPKSEGHTPLFKRLSLILPDNLDENTEQALIKLITVLDERKKRFPQELSEVNLYNLKNYSKASESLIQAFANRARYSDLKIQINIPAWNRDVYTATEQQRLKASYRDLQNIIQNNQRRVRHEKLELNTRSIYLGAAKKLDPQLILDSKLEQEHQSFDGEDVLYPLTAQTPGIQQQLQQEVAQEFKLGQEDKLQQEQEQEQEQEQQIMQFYGDESQLITRDNIDEKCRDNWQGLPDQIKHLSGWEKQKLSQLFSLWVGSHENAPLVIEKIHPDAMQKIMAHAPQFRMGIAKDNLPAGFFLQYSSKGKGLILCFDELRERKELRAQKFKELKLRNPFTLELYTPRSAAEFKGDYRQFTPFSQSKTAKQTFWQYLATEDSDKIRLHNAARLVDNSHLKAASVILQHVDIQGEFSIPDDYSACLSYLRQWVQSSEIKISDELALALFNEKRATVLTEKNLRAFGQVFDHYDVLNGKSTNGSEHFLFIADQILKHFGEQGFRIWKSRFLDVSENWSEYLEKSEVDAIALSIVTLKDFPRHQALWWKLVDAHGQAVGHLRYADLWYAFQKVLKYVEERNLTFDEQSFNRLLESTPNFNARVFLDRLYTVLKEQRNQFDSAHLQQLTLNHLDQIDWRHNGFYYASRYQQFPYWDKGMAFSEFHSAREDRKPGYPVDWDSKLQLKHPTLHALRFASKRMQLSQKQFLVLKGVLDEKLTVEYSPAIRLLMASISLGVDHLEDMEREKMNRLLEELTHVSPDLLQWMNEAVFLEQELLPGLLRMRYEDIPVFSKIVGPAYQSVKGNPLDFINASGRALHCLARIGNQGVLFQHLIDHVHLSGFNKPLPLLFTTYPWLITESMKPTWQNPADEAYKIAKSSETFKQLQAFEKQLQSIDFDHNTYWPDALELQGLFKGIAESPQPAHARREAVSYLLKKQCAITFQDAPFRALESKEIDKAYGYLDTYLKPGFKNHNLHLAGCFLKEYAAIKADTDAEKQIERFLKLIIRLDNKAYFDEVGQVLGTLISRPGHSKKRYSLPQLTSWLESLMDDKVPEHHYPINLLTVILDNALTNDLSLINSDLNQLKETDKNILVQQASIRGMVQEPLPNQYKPVLVELLLIHCDRLFVRHAQDALGRLHALKVSGEWLKAVTEFLAQCKHSHLIPYRQELLSNFAEPAGKLDAGLVGLWQETQVKLIDLFVNKGMKPESVHAFFSHDTTKQVYIKIILLQALTDWDKEKSLVAEVKEKLARFPEQQLSQLAQYYGSDPRPSLAMLSTLLGKLQLNTAEKVIHHFESVEQGLNDKGLPKRHYSLRDDDRSGLMRVLAGFKRKGQAYFEDAQQKELINLLYYANNFSQIAFLDQLQAKDLTAALSLALGQLKTAPSAMEKHEASARVLACMREILLRKSGKWANHTQMLSLLYAALYNDESLLHQVRTGQGKSIITVMRSAYLALNDYVVDVFSSKDSLSKRDHDEFAPVLDAMGIRHAYITESSDADTYQTRSAPGIGAINYATIGNFSLFQSGHIWKGEHAIELDPKRRAAWLDEADYILRFEQTQFNYSDNAESDPIYNMDEWVYRATYDWYLENQSTFHNLKENGIVAVSRKEHLESLCKYLQERKRPCSPKQSHFFENYLAPALTKNEAALKKRDRQLKQLLTAAHIAISLKEGTEFCIRPDSRRVAGGLVINTRSAKVVISNQIRHGSTYSDLVQQFLHIRLNKEAIRRGETPDFFVEPETQIALSQNAPYLLKKYYSKLEGCTGTAGNAAALHHYREEYGIEHVSKLPTHEAIRTTYLPMIFCSSEAEQVGVISDLMVEYQDQPILHACQDDPTVKRLSQQIGKTLGKKNRDMSRFLVDTNDSGKQESDILPGAGFKGAISNSARLGRGTDIKPQSEKGLVVIRSYPADPDIEKQERGRQGRNGAKGVCIDVIDYSKIESQYNAYHRSIHKDRLEAIVLRQQEHIHHRLEKHKHNGSSKWNWLNEAQIQKKYIITRSVVQLNLELKHEREKFLRRKEYLIATLSGEVMDALHDAIRDKDNHAHKRLSTAWLEHRRQIEDAWNSRLAGKQGDNEEVYGEFFKQADAIWQGLCALCPQLNALSLLPLAGKTADMNQGARGVLKYLEEQVVIWKGKLESGKLHPNDKPTLMKLKKQLKSLVIEWHPDRLSGSDKSAEDKELGPDMIRVITQLIELRSDCENKLDGKGSENEQNASEGPQEEIRGNGNMVIYKPGYRHIPKNQKRDMANVVSFYQSWVDQTERHYIQSIASPAERREVINAAYGATQVQMNRFYQELDSLSHAEQTGEARRASLFMKLTACINQHKAAFSVSCGAWADVIELLRNQPDNKRDDSLFDALNTFFAQSWINKKDPIRLNAEKINNNSALLTLVMKISATAYVTENDASRTFIRNFSEVIRNDFWRTFVLIPEIEEVFASKPNVTRLLSVHTNQNDLGYLLGLIAENHERGLHGDAAAQKSKGKIKALLAYLDENTNALMKNPALLRPLVAILLSNIDYDYLPKADILSNLNPEAQGRFWYFLSQRLPLQKKSCDQLVRRLASFEQTHEFNQKVLEPLCKLPSYLSLDYINEQLQFRPGRYQLDDCQAVLLAIHDAGKVFNEFLRNRKIIESSTTLSTPCDSEAFLQWMNCFTRMPAARARDLFKAIKKSNVPPEELVDLAGRFTLDKSMSLILFECYLTILESLEKVKAHKEKFAFLKKEYEHQFNLPNLERTKAFGAFVEWMVDAPAELTTKETTALWGLWEKDHDRALMKESLDLMTELKRFDQRYPEIKLMEDYLGSTKDKQANEFYRDFLDVVNSNQNKGVDKEGESDLPIMHSLVQAYFKTKVIRNKSELNEAFRVVSEAKSLNKSQRWADYFGDIGCKKQQDRRLIMQYLHHGLLDLGEKFSSRCYKEYNYLAQRVIPVAPEKLGNDRQGRSQLRQCFSHLIQFTQELVEITKAPFIKVAAVNNSHLAHEGFIKQQKAYFGSQQAKYASFWLTTNSIRKNQARDLFIGLNDLKLNTREAFYEESLKTIWGSQREILKSDIGTKHNKKGYSRLYDISVQMFLKIARDMIADTDVAAESKVFLNDILNKQTRHHVDILYARLPDNHPLKGPMGALMNHNAGDLLAWTPGSVELTQLKTLLEYHADNIPDPLKYLTNNLVCLMEVPITETREITHDRVS</sequence>
<dbReference type="GO" id="GO:0006886">
    <property type="term" value="P:intracellular protein transport"/>
    <property type="evidence" value="ECO:0007669"/>
    <property type="project" value="InterPro"/>
</dbReference>
<dbReference type="InterPro" id="IPR000185">
    <property type="entry name" value="SecA"/>
</dbReference>
<evidence type="ECO:0000313" key="7">
    <source>
        <dbReference type="Proteomes" id="UP000054773"/>
    </source>
</evidence>
<keyword evidence="2" id="KW-0653">Protein transport</keyword>
<name>A0A0W0TRW5_LEGER</name>
<gene>
    <name evidence="6" type="ORF">Lery_1286</name>
</gene>
<dbReference type="PROSITE" id="PS51196">
    <property type="entry name" value="SECA_MOTOR_DEAD"/>
    <property type="match status" value="1"/>
</dbReference>
<feature type="region of interest" description="Disordered" evidence="4">
    <location>
        <begin position="2883"/>
        <end position="2906"/>
    </location>
</feature>
<dbReference type="SUPFAM" id="SSF52540">
    <property type="entry name" value="P-loop containing nucleoside triphosphate hydrolases"/>
    <property type="match status" value="1"/>
</dbReference>
<proteinExistence type="predicted"/>
<comment type="caution">
    <text evidence="6">The sequence shown here is derived from an EMBL/GenBank/DDBJ whole genome shotgun (WGS) entry which is preliminary data.</text>
</comment>
<accession>A0A0W0TRW5</accession>
<dbReference type="EMBL" id="LNYA01000023">
    <property type="protein sequence ID" value="KTC98232.1"/>
    <property type="molecule type" value="Genomic_DNA"/>
</dbReference>
<dbReference type="STRING" id="448.Lery_1286"/>
<dbReference type="RefSeq" id="WP_058526427.1">
    <property type="nucleotide sequence ID" value="NZ_CAAAHY010000010.1"/>
</dbReference>
<dbReference type="PATRIC" id="fig|448.7.peg.1346"/>
<keyword evidence="1" id="KW-0472">Membrane</keyword>
<evidence type="ECO:0000256" key="4">
    <source>
        <dbReference type="SAM" id="MobiDB-lite"/>
    </source>
</evidence>
<reference evidence="6 7" key="1">
    <citation type="submission" date="2015-11" db="EMBL/GenBank/DDBJ databases">
        <title>Genomic analysis of 38 Legionella species identifies large and diverse effector repertoires.</title>
        <authorList>
            <person name="Burstein D."/>
            <person name="Amaro F."/>
            <person name="Zusman T."/>
            <person name="Lifshitz Z."/>
            <person name="Cohen O."/>
            <person name="Gilbert J.A."/>
            <person name="Pupko T."/>
            <person name="Shuman H.A."/>
            <person name="Segal G."/>
        </authorList>
    </citation>
    <scope>NUCLEOTIDE SEQUENCE [LARGE SCALE GENOMIC DNA]</scope>
    <source>
        <strain evidence="6 7">SE-32A-C8</strain>
    </source>
</reference>
<keyword evidence="2" id="KW-0813">Transport</keyword>
<dbReference type="GO" id="GO:0006605">
    <property type="term" value="P:protein targeting"/>
    <property type="evidence" value="ECO:0007669"/>
    <property type="project" value="InterPro"/>
</dbReference>
<dbReference type="GO" id="GO:0005524">
    <property type="term" value="F:ATP binding"/>
    <property type="evidence" value="ECO:0007669"/>
    <property type="project" value="InterPro"/>
</dbReference>
<feature type="domain" description="SecA family profile" evidence="5">
    <location>
        <begin position="2015"/>
        <end position="2655"/>
    </location>
</feature>
<evidence type="ECO:0000256" key="1">
    <source>
        <dbReference type="ARBA" id="ARBA00022475"/>
    </source>
</evidence>
<evidence type="ECO:0000313" key="6">
    <source>
        <dbReference type="EMBL" id="KTC98232.1"/>
    </source>
</evidence>
<keyword evidence="7" id="KW-1185">Reference proteome</keyword>
<dbReference type="PANTHER" id="PTHR30612">
    <property type="entry name" value="SECA INNER MEMBRANE COMPONENT OF SEC PROTEIN SECRETION SYSTEM"/>
    <property type="match status" value="1"/>
</dbReference>
<dbReference type="Proteomes" id="UP000054773">
    <property type="component" value="Unassembled WGS sequence"/>
</dbReference>
<dbReference type="InterPro" id="IPR014018">
    <property type="entry name" value="SecA_motor_DEAD"/>
</dbReference>
<dbReference type="OrthoDB" id="5630673at2"/>